<sequence>MIGAVTLRAMVAEIGRERVTDCDQKLSPSLPWNSRLFLRSSGLTPPLARAVYAPGGRLALPGRCERITGYVC</sequence>
<keyword evidence="2" id="KW-1185">Reference proteome</keyword>
<accession>A0A6M5YKP2</accession>
<dbReference type="EMBL" id="CP053452">
    <property type="protein sequence ID" value="QJW94144.1"/>
    <property type="molecule type" value="Genomic_DNA"/>
</dbReference>
<dbReference type="Proteomes" id="UP000503447">
    <property type="component" value="Chromosome"/>
</dbReference>
<dbReference type="KEGG" id="ftj:FTUN_1663"/>
<evidence type="ECO:0000313" key="2">
    <source>
        <dbReference type="Proteomes" id="UP000503447"/>
    </source>
</evidence>
<evidence type="ECO:0000313" key="1">
    <source>
        <dbReference type="EMBL" id="QJW94144.1"/>
    </source>
</evidence>
<name>A0A6M5YKP2_9BACT</name>
<organism evidence="1 2">
    <name type="scientific">Frigoriglobus tundricola</name>
    <dbReference type="NCBI Taxonomy" id="2774151"/>
    <lineage>
        <taxon>Bacteria</taxon>
        <taxon>Pseudomonadati</taxon>
        <taxon>Planctomycetota</taxon>
        <taxon>Planctomycetia</taxon>
        <taxon>Gemmatales</taxon>
        <taxon>Gemmataceae</taxon>
        <taxon>Frigoriglobus</taxon>
    </lineage>
</organism>
<dbReference type="AlphaFoldDB" id="A0A6M5YKP2"/>
<gene>
    <name evidence="1" type="ORF">FTUN_1663</name>
</gene>
<reference evidence="2" key="1">
    <citation type="submission" date="2020-05" db="EMBL/GenBank/DDBJ databases">
        <title>Frigoriglobus tundricola gen. nov., sp. nov., a psychrotolerant cellulolytic planctomycete of the family Gemmataceae with two divergent copies of 16S rRNA gene.</title>
        <authorList>
            <person name="Kulichevskaya I.S."/>
            <person name="Ivanova A.A."/>
            <person name="Naumoff D.G."/>
            <person name="Beletsky A.V."/>
            <person name="Rijpstra W.I.C."/>
            <person name="Sinninghe Damste J.S."/>
            <person name="Mardanov A.V."/>
            <person name="Ravin N.V."/>
            <person name="Dedysh S.N."/>
        </authorList>
    </citation>
    <scope>NUCLEOTIDE SEQUENCE [LARGE SCALE GENOMIC DNA]</scope>
    <source>
        <strain evidence="2">PL17</strain>
    </source>
</reference>
<proteinExistence type="predicted"/>
<protein>
    <submittedName>
        <fullName evidence="1">Uncharacterized protein</fullName>
    </submittedName>
</protein>